<dbReference type="Proteomes" id="UP001597319">
    <property type="component" value="Unassembled WGS sequence"/>
</dbReference>
<feature type="transmembrane region" description="Helical" evidence="1">
    <location>
        <begin position="98"/>
        <end position="122"/>
    </location>
</feature>
<dbReference type="EMBL" id="JBHULE010000002">
    <property type="protein sequence ID" value="MFD2561529.1"/>
    <property type="molecule type" value="Genomic_DNA"/>
</dbReference>
<sequence>MKILLYFLFFTASLSVSAKIQDSTSITKSQEIVYDLDATKEVKKFSIDKIQELRNDDDFDYTEYEEPDNIWTQFKRWLGQLWSKLINWLFGVEKVTGFWAVLLKLLPYLIIIGVLFLLGWLFMKVNPRDILLEKQEAPQIILTEDEDIIQNQDIHQLIELALKENNYRLAIRYYYLSVLKKMSDKELILWESQKTNTDYLKELTDDSLKNKFQNITRLYDFIWYGSFEINQVSFRQAEQKFKSITNSISS</sequence>
<keyword evidence="1" id="KW-0812">Transmembrane</keyword>
<dbReference type="InterPro" id="IPR025403">
    <property type="entry name" value="TgpA-like_C"/>
</dbReference>
<evidence type="ECO:0000256" key="2">
    <source>
        <dbReference type="SAM" id="SignalP"/>
    </source>
</evidence>
<evidence type="ECO:0000313" key="4">
    <source>
        <dbReference type="EMBL" id="MFD2561529.1"/>
    </source>
</evidence>
<comment type="caution">
    <text evidence="4">The sequence shown here is derived from an EMBL/GenBank/DDBJ whole genome shotgun (WGS) entry which is preliminary data.</text>
</comment>
<feature type="signal peptide" evidence="2">
    <location>
        <begin position="1"/>
        <end position="18"/>
    </location>
</feature>
<keyword evidence="1" id="KW-1133">Transmembrane helix</keyword>
<keyword evidence="1" id="KW-0472">Membrane</keyword>
<gene>
    <name evidence="4" type="ORF">ACFSR1_02535</name>
</gene>
<feature type="chain" id="PRO_5046991504" evidence="2">
    <location>
        <begin position="19"/>
        <end position="250"/>
    </location>
</feature>
<keyword evidence="2" id="KW-0732">Signal</keyword>
<feature type="domain" description="Protein-glutamine gamma-glutamyltransferase-like C-terminal" evidence="3">
    <location>
        <begin position="175"/>
        <end position="240"/>
    </location>
</feature>
<evidence type="ECO:0000256" key="1">
    <source>
        <dbReference type="SAM" id="Phobius"/>
    </source>
</evidence>
<name>A0ABW5LBL6_9FLAO</name>
<dbReference type="RefSeq" id="WP_378289303.1">
    <property type="nucleotide sequence ID" value="NZ_JBHULE010000002.1"/>
</dbReference>
<organism evidence="4 5">
    <name type="scientific">Aquimarina rubra</name>
    <dbReference type="NCBI Taxonomy" id="1920033"/>
    <lineage>
        <taxon>Bacteria</taxon>
        <taxon>Pseudomonadati</taxon>
        <taxon>Bacteroidota</taxon>
        <taxon>Flavobacteriia</taxon>
        <taxon>Flavobacteriales</taxon>
        <taxon>Flavobacteriaceae</taxon>
        <taxon>Aquimarina</taxon>
    </lineage>
</organism>
<reference evidence="5" key="1">
    <citation type="journal article" date="2019" name="Int. J. Syst. Evol. Microbiol.">
        <title>The Global Catalogue of Microorganisms (GCM) 10K type strain sequencing project: providing services to taxonomists for standard genome sequencing and annotation.</title>
        <authorList>
            <consortium name="The Broad Institute Genomics Platform"/>
            <consortium name="The Broad Institute Genome Sequencing Center for Infectious Disease"/>
            <person name="Wu L."/>
            <person name="Ma J."/>
        </authorList>
    </citation>
    <scope>NUCLEOTIDE SEQUENCE [LARGE SCALE GENOMIC DNA]</scope>
    <source>
        <strain evidence="5">KCTC 52274</strain>
    </source>
</reference>
<protein>
    <submittedName>
        <fullName evidence="4">DUF4129 domain-containing protein</fullName>
    </submittedName>
</protein>
<dbReference type="Pfam" id="PF13559">
    <property type="entry name" value="DUF4129"/>
    <property type="match status" value="1"/>
</dbReference>
<accession>A0ABW5LBL6</accession>
<evidence type="ECO:0000313" key="5">
    <source>
        <dbReference type="Proteomes" id="UP001597319"/>
    </source>
</evidence>
<evidence type="ECO:0000259" key="3">
    <source>
        <dbReference type="Pfam" id="PF13559"/>
    </source>
</evidence>
<keyword evidence="5" id="KW-1185">Reference proteome</keyword>
<proteinExistence type="predicted"/>